<dbReference type="AlphaFoldDB" id="A0AAE9I0P7"/>
<dbReference type="PANTHER" id="PTHR44329">
    <property type="entry name" value="SERINE/THREONINE-PROTEIN KINASE TNNI3K-RELATED"/>
    <property type="match status" value="1"/>
</dbReference>
<dbReference type="Gene3D" id="1.10.510.10">
    <property type="entry name" value="Transferase(Phosphotransferase) domain 1"/>
    <property type="match status" value="1"/>
</dbReference>
<feature type="domain" description="Protein kinase" evidence="1">
    <location>
        <begin position="5"/>
        <end position="256"/>
    </location>
</feature>
<dbReference type="CDD" id="cd14014">
    <property type="entry name" value="STKc_PknB_like"/>
    <property type="match status" value="1"/>
</dbReference>
<dbReference type="EMBL" id="CP097330">
    <property type="protein sequence ID" value="URF03832.1"/>
    <property type="molecule type" value="Genomic_DNA"/>
</dbReference>
<dbReference type="InterPro" id="IPR000719">
    <property type="entry name" value="Prot_kinase_dom"/>
</dbReference>
<dbReference type="Pfam" id="PF00069">
    <property type="entry name" value="Pkinase"/>
    <property type="match status" value="1"/>
</dbReference>
<sequence length="348" mass="38066">MIPPRYKKIKTASGGFGHVDICQDTILQRKVVIKRVLDIGDLPRLIDEVVALQNAKSKYVVNILDVLISDDGGNISIVEEYLPGSDLVDKKLHEADSKARYQILYQVARALEDIHRLNIVHRDIKPMNMKFDDNGIVKLFDFGLAKIEENATTMTVIGTPGFMAPELYVVPAIIKPAVDIYAFGVLAYVLATGKLPPSSPSAWPNPPVALPPGTGRAVLKCDHDSIADLIDRCLDLDPNKRPTAVEIVAALQRELLYGRRKAILVSGATVLTLNAIGKHVTATHRTHAATFLYDGYDFAITSVTGDVFVNNVDAVPGMILDGSHVITLSASGRRMFFTFDVNRPEVDA</sequence>
<dbReference type="GO" id="GO:0005524">
    <property type="term" value="F:ATP binding"/>
    <property type="evidence" value="ECO:0007669"/>
    <property type="project" value="InterPro"/>
</dbReference>
<keyword evidence="2" id="KW-0418">Kinase</keyword>
<dbReference type="InterPro" id="IPR011009">
    <property type="entry name" value="Kinase-like_dom_sf"/>
</dbReference>
<dbReference type="RefSeq" id="WP_250024808.1">
    <property type="nucleotide sequence ID" value="NZ_CP097330.1"/>
</dbReference>
<gene>
    <name evidence="2" type="ORF">M5D45_15215</name>
</gene>
<proteinExistence type="predicted"/>
<evidence type="ECO:0000259" key="1">
    <source>
        <dbReference type="PROSITE" id="PS50011"/>
    </source>
</evidence>
<reference evidence="2" key="2">
    <citation type="submission" date="2022-05" db="EMBL/GenBank/DDBJ databases">
        <authorList>
            <person name="Kunte H.-J."/>
        </authorList>
    </citation>
    <scope>NUCLEOTIDE SEQUENCE</scope>
    <source>
        <strain evidence="2">G5</strain>
    </source>
</reference>
<dbReference type="InterPro" id="IPR051681">
    <property type="entry name" value="Ser/Thr_Kinases-Pseudokinases"/>
</dbReference>
<evidence type="ECO:0000313" key="2">
    <source>
        <dbReference type="EMBL" id="URF03832.1"/>
    </source>
</evidence>
<dbReference type="PANTHER" id="PTHR44329:SF214">
    <property type="entry name" value="PROTEIN KINASE DOMAIN-CONTAINING PROTEIN"/>
    <property type="match status" value="1"/>
</dbReference>
<dbReference type="SUPFAM" id="SSF56112">
    <property type="entry name" value="Protein kinase-like (PK-like)"/>
    <property type="match status" value="1"/>
</dbReference>
<dbReference type="PROSITE" id="PS50011">
    <property type="entry name" value="PROTEIN_KINASE_DOM"/>
    <property type="match status" value="1"/>
</dbReference>
<dbReference type="GO" id="GO:0004674">
    <property type="term" value="F:protein serine/threonine kinase activity"/>
    <property type="evidence" value="ECO:0007669"/>
    <property type="project" value="TreeGrafter"/>
</dbReference>
<reference evidence="2" key="1">
    <citation type="journal article" date="2022" name="Microbiol. Resour. Announc.">
        <title>Genome Sequence of Cupriavidus campinensis Strain G5, a Member of a Bacterial Consortium Capable of Polyethylene Degradation.</title>
        <authorList>
            <person name="Schneider B."/>
            <person name="Pfeiffer F."/>
            <person name="Dyall-Smith M."/>
            <person name="Kunte H.J."/>
        </authorList>
    </citation>
    <scope>NUCLEOTIDE SEQUENCE</scope>
    <source>
        <strain evidence="2">G5</strain>
    </source>
</reference>
<evidence type="ECO:0000313" key="3">
    <source>
        <dbReference type="Proteomes" id="UP001056132"/>
    </source>
</evidence>
<accession>A0AAE9I0P7</accession>
<keyword evidence="2" id="KW-0808">Transferase</keyword>
<organism evidence="2 3">
    <name type="scientific">Cupriavidus campinensis</name>
    <dbReference type="NCBI Taxonomy" id="151783"/>
    <lineage>
        <taxon>Bacteria</taxon>
        <taxon>Pseudomonadati</taxon>
        <taxon>Pseudomonadota</taxon>
        <taxon>Betaproteobacteria</taxon>
        <taxon>Burkholderiales</taxon>
        <taxon>Burkholderiaceae</taxon>
        <taxon>Cupriavidus</taxon>
    </lineage>
</organism>
<dbReference type="KEGG" id="ccam:M5D45_15215"/>
<dbReference type="Proteomes" id="UP001056132">
    <property type="component" value="Chromosome 1"/>
</dbReference>
<dbReference type="SMART" id="SM00220">
    <property type="entry name" value="S_TKc"/>
    <property type="match status" value="1"/>
</dbReference>
<protein>
    <submittedName>
        <fullName evidence="2">Serine/threonine-protein kinase</fullName>
    </submittedName>
</protein>
<name>A0AAE9I0P7_9BURK</name>